<dbReference type="STRING" id="1246581.A0A2H9TK27"/>
<reference evidence="1 2" key="1">
    <citation type="submission" date="2016-10" db="EMBL/GenBank/DDBJ databases">
        <title>The genome of Paramicrosporidium saccamoebae is the missing link in understanding Cryptomycota and Microsporidia evolution.</title>
        <authorList>
            <person name="Quandt C.A."/>
            <person name="Beaudet D."/>
            <person name="Corsaro D."/>
            <person name="Michel R."/>
            <person name="Corradi N."/>
            <person name="James T."/>
        </authorList>
    </citation>
    <scope>NUCLEOTIDE SEQUENCE [LARGE SCALE GENOMIC DNA]</scope>
    <source>
        <strain evidence="1 2">KSL3</strain>
    </source>
</reference>
<accession>A0A2H9TK27</accession>
<dbReference type="GO" id="GO:0007005">
    <property type="term" value="P:mitochondrion organization"/>
    <property type="evidence" value="ECO:0007669"/>
    <property type="project" value="InterPro"/>
</dbReference>
<dbReference type="SUPFAM" id="SSF47072">
    <property type="entry name" value="Cysteine alpha-hairpin motif"/>
    <property type="match status" value="1"/>
</dbReference>
<keyword evidence="2" id="KW-1185">Reference proteome</keyword>
<dbReference type="PANTHER" id="PTHR13523:SF2">
    <property type="entry name" value="COILED-COIL-HELIX-COILED-COIL-HELIX DOMAIN CONTAINING 2, ISOFORM A-RELATED"/>
    <property type="match status" value="1"/>
</dbReference>
<protein>
    <submittedName>
        <fullName evidence="1">Mic17p</fullName>
    </submittedName>
</protein>
<dbReference type="OrthoDB" id="1106148at2759"/>
<evidence type="ECO:0000313" key="2">
    <source>
        <dbReference type="Proteomes" id="UP000240830"/>
    </source>
</evidence>
<sequence length="129" mass="14272">MDLGFSWTDYTLNIPGRNPRQYNASQFTLKSPRTQARLYREGLLSQIATTAAGVAVGHVAGRMAMDLFSGGSEAAPVEQAAPAYTPRDVAPQCQEYSRLFLQCMDQNNNQVGTCQDYMDMMKACQQQHA</sequence>
<gene>
    <name evidence="1" type="ORF">PSACC_02112</name>
</gene>
<name>A0A2H9TK27_9FUNG</name>
<dbReference type="PROSITE" id="PS51808">
    <property type="entry name" value="CHCH"/>
    <property type="match status" value="1"/>
</dbReference>
<dbReference type="AlphaFoldDB" id="A0A2H9TK27"/>
<dbReference type="InterPro" id="IPR055304">
    <property type="entry name" value="CHCHD2/10-like"/>
</dbReference>
<proteinExistence type="predicted"/>
<comment type="caution">
    <text evidence="1">The sequence shown here is derived from an EMBL/GenBank/DDBJ whole genome shotgun (WGS) entry which is preliminary data.</text>
</comment>
<dbReference type="EMBL" id="MTSL01000143">
    <property type="protein sequence ID" value="PJF18089.1"/>
    <property type="molecule type" value="Genomic_DNA"/>
</dbReference>
<dbReference type="PANTHER" id="PTHR13523">
    <property type="entry name" value="COILED-COIL-HELIX-COILED-COIL-HELIX DOMAIN CONTAINING 2/NUR77"/>
    <property type="match status" value="1"/>
</dbReference>
<evidence type="ECO:0000313" key="1">
    <source>
        <dbReference type="EMBL" id="PJF18089.1"/>
    </source>
</evidence>
<dbReference type="Proteomes" id="UP000240830">
    <property type="component" value="Unassembled WGS sequence"/>
</dbReference>
<dbReference type="InterPro" id="IPR009069">
    <property type="entry name" value="Cys_alpha_HP_mot_SF"/>
</dbReference>
<dbReference type="GO" id="GO:0005739">
    <property type="term" value="C:mitochondrion"/>
    <property type="evidence" value="ECO:0007669"/>
    <property type="project" value="TreeGrafter"/>
</dbReference>
<dbReference type="GO" id="GO:0005634">
    <property type="term" value="C:nucleus"/>
    <property type="evidence" value="ECO:0007669"/>
    <property type="project" value="TreeGrafter"/>
</dbReference>
<organism evidence="1 2">
    <name type="scientific">Paramicrosporidium saccamoebae</name>
    <dbReference type="NCBI Taxonomy" id="1246581"/>
    <lineage>
        <taxon>Eukaryota</taxon>
        <taxon>Fungi</taxon>
        <taxon>Fungi incertae sedis</taxon>
        <taxon>Cryptomycota</taxon>
        <taxon>Cryptomycota incertae sedis</taxon>
        <taxon>Paramicrosporidium</taxon>
    </lineage>
</organism>